<dbReference type="EMBL" id="JAZGSY010000323">
    <property type="protein sequence ID" value="KAL1837158.1"/>
    <property type="molecule type" value="Genomic_DNA"/>
</dbReference>
<dbReference type="CDD" id="cd00077">
    <property type="entry name" value="HDc"/>
    <property type="match status" value="1"/>
</dbReference>
<feature type="domain" description="HD/PDEase" evidence="1">
    <location>
        <begin position="69"/>
        <end position="207"/>
    </location>
</feature>
<dbReference type="NCBIfam" id="TIGR03401">
    <property type="entry name" value="cyanamide_fam"/>
    <property type="match status" value="1"/>
</dbReference>
<comment type="caution">
    <text evidence="2">The sequence shown here is derived from an EMBL/GenBank/DDBJ whole genome shotgun (WGS) entry which is preliminary data.</text>
</comment>
<organism evidence="2 3">
    <name type="scientific">Humicola insolens</name>
    <name type="common">Soft-rot fungus</name>
    <dbReference type="NCBI Taxonomy" id="85995"/>
    <lineage>
        <taxon>Eukaryota</taxon>
        <taxon>Fungi</taxon>
        <taxon>Dikarya</taxon>
        <taxon>Ascomycota</taxon>
        <taxon>Pezizomycotina</taxon>
        <taxon>Sordariomycetes</taxon>
        <taxon>Sordariomycetidae</taxon>
        <taxon>Sordariales</taxon>
        <taxon>Chaetomiaceae</taxon>
        <taxon>Mycothermus</taxon>
    </lineage>
</organism>
<evidence type="ECO:0000313" key="3">
    <source>
        <dbReference type="Proteomes" id="UP001583172"/>
    </source>
</evidence>
<dbReference type="InterPro" id="IPR003607">
    <property type="entry name" value="HD/PDEase_dom"/>
</dbReference>
<protein>
    <recommendedName>
        <fullName evidence="1">HD/PDEase domain-containing protein</fullName>
    </recommendedName>
</protein>
<dbReference type="SUPFAM" id="SSF109604">
    <property type="entry name" value="HD-domain/PDEase-like"/>
    <property type="match status" value="1"/>
</dbReference>
<dbReference type="Gene3D" id="1.10.3210.10">
    <property type="entry name" value="Hypothetical protein af1432"/>
    <property type="match status" value="1"/>
</dbReference>
<dbReference type="SMART" id="SM00471">
    <property type="entry name" value="HDc"/>
    <property type="match status" value="1"/>
</dbReference>
<dbReference type="Proteomes" id="UP001583172">
    <property type="component" value="Unassembled WGS sequence"/>
</dbReference>
<evidence type="ECO:0000259" key="1">
    <source>
        <dbReference type="SMART" id="SM00471"/>
    </source>
</evidence>
<accession>A0ABR3V5W6</accession>
<evidence type="ECO:0000313" key="2">
    <source>
        <dbReference type="EMBL" id="KAL1837158.1"/>
    </source>
</evidence>
<keyword evidence="3" id="KW-1185">Reference proteome</keyword>
<name>A0ABR3V5W6_HUMIN</name>
<dbReference type="InterPro" id="IPR017771">
    <property type="entry name" value="Cyanamide_hydratase_HD"/>
</dbReference>
<reference evidence="2 3" key="1">
    <citation type="journal article" date="2024" name="Commun. Biol.">
        <title>Comparative genomic analysis of thermophilic fungi reveals convergent evolutionary adaptations and gene losses.</title>
        <authorList>
            <person name="Steindorff A.S."/>
            <person name="Aguilar-Pontes M.V."/>
            <person name="Robinson A.J."/>
            <person name="Andreopoulos B."/>
            <person name="LaButti K."/>
            <person name="Kuo A."/>
            <person name="Mondo S."/>
            <person name="Riley R."/>
            <person name="Otillar R."/>
            <person name="Haridas S."/>
            <person name="Lipzen A."/>
            <person name="Grimwood J."/>
            <person name="Schmutz J."/>
            <person name="Clum A."/>
            <person name="Reid I.D."/>
            <person name="Moisan M.C."/>
            <person name="Butler G."/>
            <person name="Nguyen T.T.M."/>
            <person name="Dewar K."/>
            <person name="Conant G."/>
            <person name="Drula E."/>
            <person name="Henrissat B."/>
            <person name="Hansel C."/>
            <person name="Singer S."/>
            <person name="Hutchinson M.I."/>
            <person name="de Vries R.P."/>
            <person name="Natvig D.O."/>
            <person name="Powell A.J."/>
            <person name="Tsang A."/>
            <person name="Grigoriev I.V."/>
        </authorList>
    </citation>
    <scope>NUCLEOTIDE SEQUENCE [LARGE SCALE GENOMIC DNA]</scope>
    <source>
        <strain evidence="2 3">CBS 620.91</strain>
    </source>
</reference>
<gene>
    <name evidence="2" type="ORF">VTJ49DRAFT_4204</name>
</gene>
<sequence length="266" mass="29174">MTKQVTTSSDSTIDPITEHGWTAVPVDSDAIFQGKPYLYKPSPVLVNDIHFPSDDPLVARVQAWVKEQLPWQTYHHSMRVFYFATAILHQQFPTHTLSPSTLALTSLLHDIGTAPSFLTTTRLSFDFYGGILALDLLSASSSSAHNSFPHPVPALGPAPQPQAEAVCEAIIRHQDLGGPGTITLLGQILQLATIYDNVGHRPYLVHEKTRDDVNRVFPRGGWGGCFAETVRREVSAKPWAHSTHIGGKAEVFANAVAGNLLMEKYE</sequence>
<dbReference type="PANTHER" id="PTHR35569">
    <property type="entry name" value="CYANAMIDE HYDRATASE DDI2-RELATED"/>
    <property type="match status" value="1"/>
</dbReference>
<proteinExistence type="predicted"/>
<dbReference type="PANTHER" id="PTHR35569:SF1">
    <property type="entry name" value="CYANAMIDE HYDRATASE DDI2-RELATED"/>
    <property type="match status" value="1"/>
</dbReference>